<sequence>MKTLRLYHHDHYLSLSIRMGTNITRFDASIPIPIRQLPFSKLLDHAPDRFNPHNIPVEQVGVLRLQSCIVLCYVLHNTNFELVMMPMITGMALKIRISA</sequence>
<gene>
    <name evidence="1" type="ORF">KQX54_004603</name>
</gene>
<comment type="caution">
    <text evidence="1">The sequence shown here is derived from an EMBL/GenBank/DDBJ whole genome shotgun (WGS) entry which is preliminary data.</text>
</comment>
<dbReference type="Proteomes" id="UP000826195">
    <property type="component" value="Unassembled WGS sequence"/>
</dbReference>
<evidence type="ECO:0000313" key="2">
    <source>
        <dbReference type="Proteomes" id="UP000826195"/>
    </source>
</evidence>
<name>A0AAV7HYA2_COTGL</name>
<reference evidence="1 2" key="1">
    <citation type="journal article" date="2021" name="J. Hered.">
        <title>A chromosome-level genome assembly of the parasitoid wasp, Cotesia glomerata (Hymenoptera: Braconidae).</title>
        <authorList>
            <person name="Pinto B.J."/>
            <person name="Weis J.J."/>
            <person name="Gamble T."/>
            <person name="Ode P.J."/>
            <person name="Paul R."/>
            <person name="Zaspel J.M."/>
        </authorList>
    </citation>
    <scope>NUCLEOTIDE SEQUENCE [LARGE SCALE GENOMIC DNA]</scope>
    <source>
        <strain evidence="1">CgM1</strain>
    </source>
</reference>
<proteinExistence type="predicted"/>
<accession>A0AAV7HYA2</accession>
<protein>
    <submittedName>
        <fullName evidence="1">Uncharacterized protein</fullName>
    </submittedName>
</protein>
<dbReference type="AlphaFoldDB" id="A0AAV7HYA2"/>
<organism evidence="1 2">
    <name type="scientific">Cotesia glomerata</name>
    <name type="common">Lepidopteran parasitic wasp</name>
    <name type="synonym">Apanteles glomeratus</name>
    <dbReference type="NCBI Taxonomy" id="32391"/>
    <lineage>
        <taxon>Eukaryota</taxon>
        <taxon>Metazoa</taxon>
        <taxon>Ecdysozoa</taxon>
        <taxon>Arthropoda</taxon>
        <taxon>Hexapoda</taxon>
        <taxon>Insecta</taxon>
        <taxon>Pterygota</taxon>
        <taxon>Neoptera</taxon>
        <taxon>Endopterygota</taxon>
        <taxon>Hymenoptera</taxon>
        <taxon>Apocrita</taxon>
        <taxon>Ichneumonoidea</taxon>
        <taxon>Braconidae</taxon>
        <taxon>Microgastrinae</taxon>
        <taxon>Cotesia</taxon>
    </lineage>
</organism>
<keyword evidence="2" id="KW-1185">Reference proteome</keyword>
<evidence type="ECO:0000313" key="1">
    <source>
        <dbReference type="EMBL" id="KAH0539408.1"/>
    </source>
</evidence>
<dbReference type="EMBL" id="JAHXZJ010002609">
    <property type="protein sequence ID" value="KAH0539408.1"/>
    <property type="molecule type" value="Genomic_DNA"/>
</dbReference>